<dbReference type="AlphaFoldDB" id="A0A2W4QE39"/>
<dbReference type="EMBL" id="QJPH01000554">
    <property type="protein sequence ID" value="PZN70502.1"/>
    <property type="molecule type" value="Genomic_DNA"/>
</dbReference>
<protein>
    <submittedName>
        <fullName evidence="1">Uncharacterized protein</fullName>
    </submittedName>
</protein>
<evidence type="ECO:0000313" key="1">
    <source>
        <dbReference type="EMBL" id="PZN70502.1"/>
    </source>
</evidence>
<evidence type="ECO:0000313" key="2">
    <source>
        <dbReference type="Proteomes" id="UP000249396"/>
    </source>
</evidence>
<gene>
    <name evidence="1" type="ORF">DM484_28375</name>
</gene>
<accession>A0A2W4QE39</accession>
<name>A0A2W4QE39_9GAMM</name>
<proteinExistence type="predicted"/>
<organism evidence="1 2">
    <name type="scientific">Candidatus Methylumidiphilus alinenensis</name>
    <dbReference type="NCBI Taxonomy" id="2202197"/>
    <lineage>
        <taxon>Bacteria</taxon>
        <taxon>Pseudomonadati</taxon>
        <taxon>Pseudomonadota</taxon>
        <taxon>Gammaproteobacteria</taxon>
        <taxon>Methylococcales</taxon>
        <taxon>Candidatus Methylumidiphilus</taxon>
    </lineage>
</organism>
<comment type="caution">
    <text evidence="1">The sequence shown here is derived from an EMBL/GenBank/DDBJ whole genome shotgun (WGS) entry which is preliminary data.</text>
</comment>
<dbReference type="Proteomes" id="UP000249396">
    <property type="component" value="Unassembled WGS sequence"/>
</dbReference>
<reference evidence="1 2" key="1">
    <citation type="journal article" date="2018" name="Aquat. Microb. Ecol.">
        <title>Gammaproteobacterial methanotrophs dominate.</title>
        <authorList>
            <person name="Rissanen A.J."/>
            <person name="Saarenheimo J."/>
            <person name="Tiirola M."/>
            <person name="Peura S."/>
            <person name="Aalto S.L."/>
            <person name="Karvinen A."/>
            <person name="Nykanen H."/>
        </authorList>
    </citation>
    <scope>NUCLEOTIDE SEQUENCE [LARGE SCALE GENOMIC DNA]</scope>
    <source>
        <strain evidence="1">AMbin10</strain>
    </source>
</reference>
<sequence>MKDTLWFDDLPVIGKMPEQQVAARLQELEVSPPMRQTLGPTLGSPPIRKSWNPFEPKLWQHTAHTFGYLPSGPGLGGGKLLEICHAGQIKADAGLKNSRIKITLDRLRVADYPGYGMHRILFDFYAQNQLPNEVESLHYNATYRVQSGEHAGITGYPIFVGLRVGGEGVSFRCYTVNVKNDQDETFLEFLESDEFRQGLRLLEGAQPVIAPFSQMAYNLTRSIAKRNRNVPVQEFHMGLDFSDIPTRARLAEGAYIAVQIPESEQSGWDWGQWRFNPASGQIHHEESPQQMIPYNYLVFSISRYQGD</sequence>